<dbReference type="RefSeq" id="WP_339094486.1">
    <property type="nucleotide sequence ID" value="NZ_LR743508.1"/>
</dbReference>
<dbReference type="CDD" id="cd04598">
    <property type="entry name" value="CBS_pair_GGDEF_EAL"/>
    <property type="match status" value="1"/>
</dbReference>
<protein>
    <recommendedName>
        <fullName evidence="2">PPM-type phosphatase domain-containing protein</fullName>
    </recommendedName>
</protein>
<dbReference type="PANTHER" id="PTHR43156:SF9">
    <property type="entry name" value="HAMP DOMAIN-CONTAINING PROTEIN"/>
    <property type="match status" value="1"/>
</dbReference>
<dbReference type="EMBL" id="LR743508">
    <property type="protein sequence ID" value="CAA2110157.1"/>
    <property type="molecule type" value="Genomic_DNA"/>
</dbReference>
<dbReference type="GO" id="GO:0016791">
    <property type="term" value="F:phosphatase activity"/>
    <property type="evidence" value="ECO:0007669"/>
    <property type="project" value="TreeGrafter"/>
</dbReference>
<feature type="domain" description="PPM-type phosphatase" evidence="2">
    <location>
        <begin position="185"/>
        <end position="410"/>
    </location>
</feature>
<dbReference type="Pfam" id="PF07228">
    <property type="entry name" value="SpoIIE"/>
    <property type="match status" value="1"/>
</dbReference>
<dbReference type="InterPro" id="IPR036457">
    <property type="entry name" value="PPM-type-like_dom_sf"/>
</dbReference>
<dbReference type="InterPro" id="IPR001932">
    <property type="entry name" value="PPM-type_phosphatase-like_dom"/>
</dbReference>
<keyword evidence="1" id="KW-0378">Hydrolase</keyword>
<name>A0A679JM88_VARPD</name>
<dbReference type="InterPro" id="IPR052016">
    <property type="entry name" value="Bact_Sigma-Reg"/>
</dbReference>
<evidence type="ECO:0000259" key="2">
    <source>
        <dbReference type="SMART" id="SM00331"/>
    </source>
</evidence>
<evidence type="ECO:0000256" key="1">
    <source>
        <dbReference type="ARBA" id="ARBA00022801"/>
    </source>
</evidence>
<dbReference type="AlphaFoldDB" id="A0A679JM88"/>
<sequence>MPETSEYLSDFRPRFRQPCAGDLCTTVPCMTVEETNEKVMEVFNRHRELVTLPVVEGNRPIGLINRNIFMSQMSKPFRVELYGKKSCIAFMDKDPLVVDAALDLEALTFRTVEYGEKALSDGFIITRDGEFAGVGNGLQLMRVVADLQVSRNREIMHSIEYASVIQQSTLRSSLDALARACPEGHLVWEPRDVVGGDFYQFSTAPEGWFATVADCTGHGVPGAFMTLIASTSLNQAIEQHGARDPARLLGSVNRSIKQMLGQMGEQDGTPGSDDGMDAACFWFEPAQGRLVFAGARLSLFVLRPGAEAVELIEGQRKGVGYMDSEFDFSWTNQELALPAGSLVFVSTDGLIDQVGGPRAIALGKRRVRELLLAHREETPAQVNRAVLDALQAWQGEHHRRDDLTFFCFRT</sequence>
<reference evidence="3" key="1">
    <citation type="submission" date="2019-12" db="EMBL/GenBank/DDBJ databases">
        <authorList>
            <person name="Cremers G."/>
        </authorList>
    </citation>
    <scope>NUCLEOTIDE SEQUENCE</scope>
    <source>
        <strain evidence="3">Vvax</strain>
    </source>
</reference>
<dbReference type="PANTHER" id="PTHR43156">
    <property type="entry name" value="STAGE II SPORULATION PROTEIN E-RELATED"/>
    <property type="match status" value="1"/>
</dbReference>
<accession>A0A679JM88</accession>
<dbReference type="SMART" id="SM00331">
    <property type="entry name" value="PP2C_SIG"/>
    <property type="match status" value="1"/>
</dbReference>
<gene>
    <name evidence="3" type="ORF">VVAX_06423</name>
</gene>
<organism evidence="3">
    <name type="scientific">Variovorax paradoxus</name>
    <dbReference type="NCBI Taxonomy" id="34073"/>
    <lineage>
        <taxon>Bacteria</taxon>
        <taxon>Pseudomonadati</taxon>
        <taxon>Pseudomonadota</taxon>
        <taxon>Betaproteobacteria</taxon>
        <taxon>Burkholderiales</taxon>
        <taxon>Comamonadaceae</taxon>
        <taxon>Variovorax</taxon>
    </lineage>
</organism>
<dbReference type="Gene3D" id="3.60.40.10">
    <property type="entry name" value="PPM-type phosphatase domain"/>
    <property type="match status" value="1"/>
</dbReference>
<proteinExistence type="predicted"/>
<evidence type="ECO:0000313" key="3">
    <source>
        <dbReference type="EMBL" id="CAA2110157.1"/>
    </source>
</evidence>